<dbReference type="InterPro" id="IPR029068">
    <property type="entry name" value="Glyas_Bleomycin-R_OHBP_Dase"/>
</dbReference>
<evidence type="ECO:0000313" key="2">
    <source>
        <dbReference type="EMBL" id="GAA1414119.1"/>
    </source>
</evidence>
<reference evidence="2 3" key="1">
    <citation type="journal article" date="2019" name="Int. J. Syst. Evol. Microbiol.">
        <title>The Global Catalogue of Microorganisms (GCM) 10K type strain sequencing project: providing services to taxonomists for standard genome sequencing and annotation.</title>
        <authorList>
            <consortium name="The Broad Institute Genomics Platform"/>
            <consortium name="The Broad Institute Genome Sequencing Center for Infectious Disease"/>
            <person name="Wu L."/>
            <person name="Ma J."/>
        </authorList>
    </citation>
    <scope>NUCLEOTIDE SEQUENCE [LARGE SCALE GENOMIC DNA]</scope>
    <source>
        <strain evidence="2 3">JCM 11756</strain>
    </source>
</reference>
<dbReference type="Gene3D" id="3.10.180.10">
    <property type="entry name" value="2,3-Dihydroxybiphenyl 1,2-Dioxygenase, domain 1"/>
    <property type="match status" value="2"/>
</dbReference>
<feature type="domain" description="Glyoxalase-like" evidence="1">
    <location>
        <begin position="8"/>
        <end position="120"/>
    </location>
</feature>
<evidence type="ECO:0000313" key="3">
    <source>
        <dbReference type="Proteomes" id="UP001500973"/>
    </source>
</evidence>
<evidence type="ECO:0000259" key="1">
    <source>
        <dbReference type="Pfam" id="PF18029"/>
    </source>
</evidence>
<dbReference type="InterPro" id="IPR041581">
    <property type="entry name" value="Glyoxalase_6"/>
</dbReference>
<name>A0ABN1YI17_9ACTN</name>
<proteinExistence type="predicted"/>
<accession>A0ABN1YI17</accession>
<dbReference type="PANTHER" id="PTHR35908:SF1">
    <property type="entry name" value="CONSERVED PROTEIN"/>
    <property type="match status" value="1"/>
</dbReference>
<gene>
    <name evidence="2" type="ORF">GCM10009601_01370</name>
</gene>
<dbReference type="SUPFAM" id="SSF54593">
    <property type="entry name" value="Glyoxalase/Bleomycin resistance protein/Dihydroxybiphenyl dioxygenase"/>
    <property type="match status" value="2"/>
</dbReference>
<dbReference type="RefSeq" id="WP_167993925.1">
    <property type="nucleotide sequence ID" value="NZ_BAAAIZ010000002.1"/>
</dbReference>
<organism evidence="2 3">
    <name type="scientific">Streptomyces thermospinosisporus</name>
    <dbReference type="NCBI Taxonomy" id="161482"/>
    <lineage>
        <taxon>Bacteria</taxon>
        <taxon>Bacillati</taxon>
        <taxon>Actinomycetota</taxon>
        <taxon>Actinomycetes</taxon>
        <taxon>Kitasatosporales</taxon>
        <taxon>Streptomycetaceae</taxon>
        <taxon>Streptomyces</taxon>
    </lineage>
</organism>
<keyword evidence="3" id="KW-1185">Reference proteome</keyword>
<dbReference type="EMBL" id="BAAAIZ010000002">
    <property type="protein sequence ID" value="GAA1414119.1"/>
    <property type="molecule type" value="Genomic_DNA"/>
</dbReference>
<dbReference type="CDD" id="cd06587">
    <property type="entry name" value="VOC"/>
    <property type="match status" value="2"/>
</dbReference>
<dbReference type="PANTHER" id="PTHR35908">
    <property type="entry name" value="HYPOTHETICAL FUSION PROTEIN"/>
    <property type="match status" value="1"/>
</dbReference>
<feature type="domain" description="Glyoxalase-like" evidence="1">
    <location>
        <begin position="134"/>
        <end position="242"/>
    </location>
</feature>
<comment type="caution">
    <text evidence="2">The sequence shown here is derived from an EMBL/GenBank/DDBJ whole genome shotgun (WGS) entry which is preliminary data.</text>
</comment>
<sequence length="245" mass="26840">MATRLVQINMKAQDDAALGRFWAEVLGWGIDSEAPGVTNLEPVGFSYPDPSAVCIDLIADPEPKTVKNRVHIDLATTSAAHQAETVERLQKLGATLADVGQGDVPWTVMADPEGNEFCVLEPRPVYQDTGPIAAVVVDCADPRQMARFWGEATDWTVHEVADDHASMRSSAGVGPYLEFVRTPDPKRVWNRVHLDIRPYPGDDMATEEARLRALGAGDPGIDQSDIHWTILTDPEGNEFCLLTPR</sequence>
<dbReference type="Pfam" id="PF18029">
    <property type="entry name" value="Glyoxalase_6"/>
    <property type="match status" value="2"/>
</dbReference>
<protein>
    <submittedName>
        <fullName evidence="2">VOC family protein</fullName>
    </submittedName>
</protein>
<dbReference type="Proteomes" id="UP001500973">
    <property type="component" value="Unassembled WGS sequence"/>
</dbReference>